<dbReference type="InterPro" id="IPR048395">
    <property type="entry name" value="Glyco_hydro_31_C"/>
</dbReference>
<feature type="chain" id="PRO_5015139274" evidence="3">
    <location>
        <begin position="31"/>
        <end position="814"/>
    </location>
</feature>
<dbReference type="SUPFAM" id="SSF74650">
    <property type="entry name" value="Galactose mutarotase-like"/>
    <property type="match status" value="1"/>
</dbReference>
<dbReference type="InterPro" id="IPR000322">
    <property type="entry name" value="Glyco_hydro_31_TIM"/>
</dbReference>
<dbReference type="GO" id="GO:0030246">
    <property type="term" value="F:carbohydrate binding"/>
    <property type="evidence" value="ECO:0007669"/>
    <property type="project" value="InterPro"/>
</dbReference>
<feature type="domain" description="Glycoside hydrolase family 31 TIM barrel" evidence="4">
    <location>
        <begin position="340"/>
        <end position="642"/>
    </location>
</feature>
<dbReference type="InterPro" id="IPR011013">
    <property type="entry name" value="Gal_mutarotase_sf_dom"/>
</dbReference>
<dbReference type="GO" id="GO:0004553">
    <property type="term" value="F:hydrolase activity, hydrolyzing O-glycosyl compounds"/>
    <property type="evidence" value="ECO:0007669"/>
    <property type="project" value="InterPro"/>
</dbReference>
<feature type="domain" description="Glycoside hydrolase family 31 N-terminal" evidence="5">
    <location>
        <begin position="116"/>
        <end position="298"/>
    </location>
</feature>
<dbReference type="Pfam" id="PF13802">
    <property type="entry name" value="Gal_mutarotas_2"/>
    <property type="match status" value="1"/>
</dbReference>
<dbReference type="RefSeq" id="WP_106543519.1">
    <property type="nucleotide sequence ID" value="NZ_BLAU01000001.1"/>
</dbReference>
<feature type="signal peptide" evidence="3">
    <location>
        <begin position="1"/>
        <end position="30"/>
    </location>
</feature>
<dbReference type="Pfam" id="PF21365">
    <property type="entry name" value="Glyco_hydro_31_3rd"/>
    <property type="match status" value="1"/>
</dbReference>
<evidence type="ECO:0000313" key="9">
    <source>
        <dbReference type="Proteomes" id="UP000240621"/>
    </source>
</evidence>
<evidence type="ECO:0000256" key="1">
    <source>
        <dbReference type="ARBA" id="ARBA00007806"/>
    </source>
</evidence>
<dbReference type="SUPFAM" id="SSF51011">
    <property type="entry name" value="Glycosyl hydrolase domain"/>
    <property type="match status" value="1"/>
</dbReference>
<evidence type="ECO:0000259" key="5">
    <source>
        <dbReference type="Pfam" id="PF13802"/>
    </source>
</evidence>
<dbReference type="Gene3D" id="2.60.40.1180">
    <property type="entry name" value="Golgi alpha-mannosidase II"/>
    <property type="match status" value="1"/>
</dbReference>
<name>A0A2P8C7H5_9BACT</name>
<reference evidence="7 10" key="2">
    <citation type="submission" date="2019-10" db="EMBL/GenBank/DDBJ databases">
        <title>Prolixibacter strains distinguished by the presence of nitrate reductase genes were adept at nitrate-dependent anaerobic corrosion of metallic iron and carbon steel.</title>
        <authorList>
            <person name="Iino T."/>
            <person name="Shono N."/>
            <person name="Ito K."/>
            <person name="Nakamura R."/>
            <person name="Sueoka K."/>
            <person name="Harayama S."/>
            <person name="Ohkuma M."/>
        </authorList>
    </citation>
    <scope>NUCLEOTIDE SEQUENCE [LARGE SCALE GENOMIC DNA]</scope>
    <source>
        <strain evidence="7 10">MIC1-1</strain>
    </source>
</reference>
<dbReference type="Proteomes" id="UP000396862">
    <property type="component" value="Unassembled WGS sequence"/>
</dbReference>
<protein>
    <submittedName>
        <fullName evidence="8">Alpha-D-xyloside xylohydrolase</fullName>
    </submittedName>
</protein>
<dbReference type="InterPro" id="IPR017853">
    <property type="entry name" value="GH"/>
</dbReference>
<comment type="similarity">
    <text evidence="1 2">Belongs to the glycosyl hydrolase 31 family.</text>
</comment>
<dbReference type="InterPro" id="IPR051816">
    <property type="entry name" value="Glycosyl_Hydrolase_31"/>
</dbReference>
<dbReference type="Gene3D" id="3.20.20.80">
    <property type="entry name" value="Glycosidases"/>
    <property type="match status" value="1"/>
</dbReference>
<dbReference type="EMBL" id="BLAU01000001">
    <property type="protein sequence ID" value="GET22319.1"/>
    <property type="molecule type" value="Genomic_DNA"/>
</dbReference>
<feature type="domain" description="Glycosyl hydrolase family 31 C-terminal" evidence="6">
    <location>
        <begin position="651"/>
        <end position="735"/>
    </location>
</feature>
<evidence type="ECO:0000259" key="6">
    <source>
        <dbReference type="Pfam" id="PF21365"/>
    </source>
</evidence>
<evidence type="ECO:0000256" key="2">
    <source>
        <dbReference type="RuleBase" id="RU361185"/>
    </source>
</evidence>
<dbReference type="CDD" id="cd14752">
    <property type="entry name" value="GH31_N"/>
    <property type="match status" value="1"/>
</dbReference>
<dbReference type="SUPFAM" id="SSF51445">
    <property type="entry name" value="(Trans)glycosidases"/>
    <property type="match status" value="1"/>
</dbReference>
<reference evidence="8 9" key="1">
    <citation type="submission" date="2018-03" db="EMBL/GenBank/DDBJ databases">
        <title>Genomic Encyclopedia of Archaeal and Bacterial Type Strains, Phase II (KMG-II): from individual species to whole genera.</title>
        <authorList>
            <person name="Goeker M."/>
        </authorList>
    </citation>
    <scope>NUCLEOTIDE SEQUENCE [LARGE SCALE GENOMIC DNA]</scope>
    <source>
        <strain evidence="8 9">DSM 27267</strain>
    </source>
</reference>
<dbReference type="Proteomes" id="UP000240621">
    <property type="component" value="Unassembled WGS sequence"/>
</dbReference>
<gene>
    <name evidence="8" type="ORF">CLV93_11250</name>
    <name evidence="7" type="ORF">JCM18694_25650</name>
</gene>
<sequence>MKRKNPQLLIRRTFTVLAAAILTTFSQPMAAQSLESQNGLLNSPVDISPDFYNFKNTYFVADSLTKFDPATGKGTVEWQRNVYKTRQAFDNMLAFLQPAPGNEFPGREYEANPHLPFRIDFVSARTIRIRMNTGFVAKPEGKSLMLVNGVAPEAKPGIWKYTKVDNGYKYTSAYGSVVVETHPWHIKIYNAKGKLLTQTDSPADNKDTYTPIVPFSFVRRSSDYSRSVAASFTLSPNEKIFGCGESFTNLNKRGQRVVLYTDDANGTQNEAEYKPIPFFMSSRGYGMFMHTSTPITCDFGASFRGVNTLMIGDDQLDLFIFLGEPKDILDQYTDLTGKAPMPPLWSFGLWMSRITYDSEKQGYEVTEHLRKDKIPADVIHFDTGWFETDWRCDYKFSPSRFPSPEKMISDLKDDGFHICLWQLPYFVPKNTLFPEIVKKGLYVKDAKGNLPFEDATLDFTNPETVKWYQDKLAGLLKMGVSAIKVDFGEAAPLNGIYHNGRTGFYEHNLYPLRYNKAAHDITKKITGNDIIWARSTWAGSQRYPLHWGGDAANSNTAMASELRAGLSFGLSGFAFWSHDIGGFVQKTPEDLYRRWLPFGLLSSHSRCHGAPPKEPWAYGKDFEDAFRRADNMRYRLMPYIYAQAKECTEKGLPMVRALFVEYPHDAGSWLVDNEYLFGSDMLVAPLFEDESGRDVYLPKGEWIDYQTGKAYEGGWHHIEAGKIPVVMLVRDGAVIPHIKLAQSTKDMDWSKLELEVFDTRNTKADGLVCLPSDNLLHKVELSSDGKNYKLDSNPLEGKTTFKVESYHSFIKKHQ</sequence>
<evidence type="ECO:0000256" key="3">
    <source>
        <dbReference type="SAM" id="SignalP"/>
    </source>
</evidence>
<accession>A0A2P8C7H5</accession>
<dbReference type="AlphaFoldDB" id="A0A2P8C7H5"/>
<dbReference type="PANTHER" id="PTHR43863">
    <property type="entry name" value="HYDROLASE, PUTATIVE (AFU_ORTHOLOGUE AFUA_1G03140)-RELATED"/>
    <property type="match status" value="1"/>
</dbReference>
<dbReference type="InterPro" id="IPR013780">
    <property type="entry name" value="Glyco_hydro_b"/>
</dbReference>
<dbReference type="Pfam" id="PF01055">
    <property type="entry name" value="Glyco_hydro_31_2nd"/>
    <property type="match status" value="1"/>
</dbReference>
<keyword evidence="10" id="KW-1185">Reference proteome</keyword>
<dbReference type="InterPro" id="IPR025887">
    <property type="entry name" value="Glyco_hydro_31_N_dom"/>
</dbReference>
<dbReference type="EMBL" id="PYGC01000012">
    <property type="protein sequence ID" value="PSK80915.1"/>
    <property type="molecule type" value="Genomic_DNA"/>
</dbReference>
<dbReference type="PANTHER" id="PTHR43863:SF2">
    <property type="entry name" value="MALTASE-GLUCOAMYLASE"/>
    <property type="match status" value="1"/>
</dbReference>
<keyword evidence="2" id="KW-0326">Glycosidase</keyword>
<dbReference type="GO" id="GO:0005975">
    <property type="term" value="P:carbohydrate metabolic process"/>
    <property type="evidence" value="ECO:0007669"/>
    <property type="project" value="InterPro"/>
</dbReference>
<comment type="caution">
    <text evidence="8">The sequence shown here is derived from an EMBL/GenBank/DDBJ whole genome shotgun (WGS) entry which is preliminary data.</text>
</comment>
<dbReference type="OrthoDB" id="176168at2"/>
<evidence type="ECO:0000259" key="4">
    <source>
        <dbReference type="Pfam" id="PF01055"/>
    </source>
</evidence>
<keyword evidence="3" id="KW-0732">Signal</keyword>
<proteinExistence type="inferred from homology"/>
<dbReference type="Gene3D" id="2.60.40.1760">
    <property type="entry name" value="glycosyl hydrolase (family 31)"/>
    <property type="match status" value="1"/>
</dbReference>
<evidence type="ECO:0000313" key="7">
    <source>
        <dbReference type="EMBL" id="GET22319.1"/>
    </source>
</evidence>
<evidence type="ECO:0000313" key="8">
    <source>
        <dbReference type="EMBL" id="PSK80915.1"/>
    </source>
</evidence>
<organism evidence="8 9">
    <name type="scientific">Prolixibacter denitrificans</name>
    <dbReference type="NCBI Taxonomy" id="1541063"/>
    <lineage>
        <taxon>Bacteria</taxon>
        <taxon>Pseudomonadati</taxon>
        <taxon>Bacteroidota</taxon>
        <taxon>Bacteroidia</taxon>
        <taxon>Marinilabiliales</taxon>
        <taxon>Prolixibacteraceae</taxon>
        <taxon>Prolixibacter</taxon>
    </lineage>
</organism>
<evidence type="ECO:0000313" key="10">
    <source>
        <dbReference type="Proteomes" id="UP000396862"/>
    </source>
</evidence>
<keyword evidence="2 8" id="KW-0378">Hydrolase</keyword>
<dbReference type="CDD" id="cd06593">
    <property type="entry name" value="GH31_xylosidase_YicI"/>
    <property type="match status" value="1"/>
</dbReference>